<evidence type="ECO:0000256" key="3">
    <source>
        <dbReference type="PIRNR" id="PIRNR002070"/>
    </source>
</evidence>
<dbReference type="AlphaFoldDB" id="R4JCV6"/>
<name>R4JCV6_9BACT</name>
<dbReference type="GO" id="GO:0009295">
    <property type="term" value="C:nucleoid"/>
    <property type="evidence" value="ECO:0007669"/>
    <property type="project" value="TreeGrafter"/>
</dbReference>
<dbReference type="GO" id="GO:0003697">
    <property type="term" value="F:single-stranded DNA binding"/>
    <property type="evidence" value="ECO:0007669"/>
    <property type="project" value="UniProtKB-UniRule"/>
</dbReference>
<sequence length="107" mass="12541">MSVNKVILIGHVGMDPDVRYPEKDRPIAYVSLATNEVRGSSRVEVTEWHALVFGGQNASIVERYVRKGTQLYVEGYLRTREYEDRMKIIRKRTEIIVERFEILSRKQ</sequence>
<dbReference type="NCBIfam" id="TIGR00621">
    <property type="entry name" value="ssb"/>
    <property type="match status" value="1"/>
</dbReference>
<dbReference type="PANTHER" id="PTHR10302">
    <property type="entry name" value="SINGLE-STRANDED DNA-BINDING PROTEIN"/>
    <property type="match status" value="1"/>
</dbReference>
<comment type="subunit">
    <text evidence="2">Homotetramer.</text>
</comment>
<dbReference type="Gene3D" id="2.40.50.140">
    <property type="entry name" value="Nucleic acid-binding proteins"/>
    <property type="match status" value="1"/>
</dbReference>
<dbReference type="InterPro" id="IPR012340">
    <property type="entry name" value="NA-bd_OB-fold"/>
</dbReference>
<dbReference type="EMBL" id="KC595277">
    <property type="protein sequence ID" value="AGK84807.1"/>
    <property type="molecule type" value="Genomic_DNA"/>
</dbReference>
<dbReference type="SUPFAM" id="SSF50249">
    <property type="entry name" value="Nucleic acid-binding proteins"/>
    <property type="match status" value="1"/>
</dbReference>
<dbReference type="PROSITE" id="PS50935">
    <property type="entry name" value="SSB"/>
    <property type="match status" value="1"/>
</dbReference>
<protein>
    <recommendedName>
        <fullName evidence="2 3">Single-stranded DNA-binding protein</fullName>
        <shortName evidence="2">SSB</shortName>
    </recommendedName>
</protein>
<dbReference type="InterPro" id="IPR000424">
    <property type="entry name" value="Primosome_PriB/ssb"/>
</dbReference>
<keyword evidence="1 2" id="KW-0238">DNA-binding</keyword>
<dbReference type="HAMAP" id="MF_00984">
    <property type="entry name" value="SSB"/>
    <property type="match status" value="1"/>
</dbReference>
<gene>
    <name evidence="4" type="ORF">metaSSY_00530</name>
</gene>
<dbReference type="GO" id="GO:0006260">
    <property type="term" value="P:DNA replication"/>
    <property type="evidence" value="ECO:0007669"/>
    <property type="project" value="InterPro"/>
</dbReference>
<dbReference type="InterPro" id="IPR011344">
    <property type="entry name" value="ssDNA-bd"/>
</dbReference>
<dbReference type="PIRSF" id="PIRSF002070">
    <property type="entry name" value="SSB"/>
    <property type="match status" value="1"/>
</dbReference>
<evidence type="ECO:0000313" key="4">
    <source>
        <dbReference type="EMBL" id="AGK84807.1"/>
    </source>
</evidence>
<comment type="caution">
    <text evidence="2">Lacks conserved residue(s) required for the propagation of feature annotation.</text>
</comment>
<dbReference type="CDD" id="cd04496">
    <property type="entry name" value="SSB_OBF"/>
    <property type="match status" value="1"/>
</dbReference>
<evidence type="ECO:0000256" key="1">
    <source>
        <dbReference type="ARBA" id="ARBA00023125"/>
    </source>
</evidence>
<organism evidence="4">
    <name type="scientific">uncultured bacterium BAC25G1</name>
    <dbReference type="NCBI Taxonomy" id="1329523"/>
    <lineage>
        <taxon>Bacteria</taxon>
        <taxon>environmental samples</taxon>
    </lineage>
</organism>
<reference evidence="4" key="1">
    <citation type="journal article" date="2013" name="Appl. Environ. Microbiol.">
        <title>Functional screening of a metagenomic library reveals operons responsible for enhanced intestinal colonization by gut commensal microbes.</title>
        <authorList>
            <person name="Yoon M.Y."/>
            <person name="Lee K.M."/>
            <person name="Yoon Y."/>
            <person name="Go J."/>
            <person name="Park Y."/>
            <person name="Cho Y.J."/>
            <person name="Tannock G.W."/>
            <person name="Yoon S.S."/>
        </authorList>
    </citation>
    <scope>NUCLEOTIDE SEQUENCE</scope>
</reference>
<dbReference type="Pfam" id="PF00436">
    <property type="entry name" value="SSB"/>
    <property type="match status" value="1"/>
</dbReference>
<proteinExistence type="inferred from homology"/>
<dbReference type="PANTHER" id="PTHR10302:SF0">
    <property type="entry name" value="SINGLE-STRANDED DNA-BINDING PROTEIN, MITOCHONDRIAL"/>
    <property type="match status" value="1"/>
</dbReference>
<accession>R4JCV6</accession>
<evidence type="ECO:0000256" key="2">
    <source>
        <dbReference type="HAMAP-Rule" id="MF_00984"/>
    </source>
</evidence>